<keyword evidence="1" id="KW-0472">Membrane</keyword>
<dbReference type="PANTHER" id="PTHR37947:SF1">
    <property type="entry name" value="BLL2462 PROTEIN"/>
    <property type="match status" value="1"/>
</dbReference>
<keyword evidence="1" id="KW-1133">Transmembrane helix</keyword>
<keyword evidence="1" id="KW-0812">Transmembrane</keyword>
<feature type="transmembrane region" description="Helical" evidence="1">
    <location>
        <begin position="237"/>
        <end position="259"/>
    </location>
</feature>
<dbReference type="RefSeq" id="WP_289162230.1">
    <property type="nucleotide sequence ID" value="NZ_JASZZN010000002.1"/>
</dbReference>
<evidence type="ECO:0000313" key="3">
    <source>
        <dbReference type="Proteomes" id="UP001239462"/>
    </source>
</evidence>
<dbReference type="SUPFAM" id="SSF53300">
    <property type="entry name" value="vWA-like"/>
    <property type="match status" value="1"/>
</dbReference>
<evidence type="ECO:0000256" key="1">
    <source>
        <dbReference type="SAM" id="Phobius"/>
    </source>
</evidence>
<sequence>MNESASNQIVFEFARASLIDGWWWWALLIASLALLIGGCVRFYRRDTDELSAPVRTTLIFLRLVTVVALIFFFFDLQRRTQREIVRPSEVVVLVDTSQSMSLAESDEPGSESRIARVTDLLEEKKLSEKLGDQHRVSVYAFGETPEPILLEARGLDQPATMSAGEPEEEGAIAEGSASRSISTPVMIGLLLIGVSLLAGMASLIVGAFGKVSGFGKSGGTVNSGGSRSDSISAASPLGWLLLVSAVTLFGGIIVSGGAYSVRTGQTFRSMIGLAEGDKSADSEDGSDTDEADRELPESIKVLDWSEAIAASASQSRISDAIASVLASHDPTTLAGIVLLTDGQNNGGTNVASAMSLAKRSEIAVYPIGLGSSEPPTNIRVVDLDAPKRVYPEDKFAVSAVLQATGGKQIKVDVQLLDALDQSGGDDESNLPTDVVDTQNVTLDGDGGLIGVKFELEPESVGRRRLAIRVVAPPNDQNDQDNVRDARYEVVTRKLRVMVIAGGPTREYRFVRNLLFREKSIRLDAWLQSGQPGMSQDADALLTEFPSTAAELFEYDAITMFDPDWTRFSAEQLELLDRWVSSQAGGMIIVGGPVYHPQWLRLRTDPRVAQIAGFYPVTFSSRGLISSGGREGGEASWPIEFTAESRRAEFLWVTDQPASSFEAWDSFGGVYDYVGVRAAKPVAKVYGYFSDPSTRISESLPVYLASQFYGAGRVFFQGSGEMWRMRRESVSYFDSYYTKLVRWVSEGRLLRDSNRGLLLVDNPRAMVGDTIAVRAVLTDAQFEPLTVSEVKATLLVPQGAPQEIRLTPVEGEARPGTYSGRFVVRQPGDHELQLTLGDALEEVVLRQNVAVRLPTVELERPQRNDQSLGELADATGGEYWRLETPADHQSIVGTIVETIRPQPQLTVLPGTPDSIFTLRRNAVLLWLIASMLTMEWVIRRLHRLA</sequence>
<keyword evidence="3" id="KW-1185">Reference proteome</keyword>
<feature type="transmembrane region" description="Helical" evidence="1">
    <location>
        <begin position="185"/>
        <end position="208"/>
    </location>
</feature>
<proteinExistence type="predicted"/>
<dbReference type="EMBL" id="JASZZN010000002">
    <property type="protein sequence ID" value="MDM4014503.1"/>
    <property type="molecule type" value="Genomic_DNA"/>
</dbReference>
<dbReference type="SUPFAM" id="SSF52317">
    <property type="entry name" value="Class I glutamine amidotransferase-like"/>
    <property type="match status" value="1"/>
</dbReference>
<dbReference type="Proteomes" id="UP001239462">
    <property type="component" value="Unassembled WGS sequence"/>
</dbReference>
<dbReference type="Gene3D" id="3.40.50.880">
    <property type="match status" value="1"/>
</dbReference>
<comment type="caution">
    <text evidence="2">The sequence shown here is derived from an EMBL/GenBank/DDBJ whole genome shotgun (WGS) entry which is preliminary data.</text>
</comment>
<protein>
    <submittedName>
        <fullName evidence="2">VWA domain-containing protein</fullName>
    </submittedName>
</protein>
<accession>A0ABT7PDC1</accession>
<feature type="transmembrane region" description="Helical" evidence="1">
    <location>
        <begin position="55"/>
        <end position="74"/>
    </location>
</feature>
<feature type="transmembrane region" description="Helical" evidence="1">
    <location>
        <begin position="22"/>
        <end position="43"/>
    </location>
</feature>
<gene>
    <name evidence="2" type="ORF">QTN89_03600</name>
</gene>
<dbReference type="PANTHER" id="PTHR37947">
    <property type="entry name" value="BLL2462 PROTEIN"/>
    <property type="match status" value="1"/>
</dbReference>
<dbReference type="Gene3D" id="3.40.50.410">
    <property type="entry name" value="von Willebrand factor, type A domain"/>
    <property type="match status" value="1"/>
</dbReference>
<organism evidence="2 3">
    <name type="scientific">Roseiconus lacunae</name>
    <dbReference type="NCBI Taxonomy" id="2605694"/>
    <lineage>
        <taxon>Bacteria</taxon>
        <taxon>Pseudomonadati</taxon>
        <taxon>Planctomycetota</taxon>
        <taxon>Planctomycetia</taxon>
        <taxon>Pirellulales</taxon>
        <taxon>Pirellulaceae</taxon>
        <taxon>Roseiconus</taxon>
    </lineage>
</organism>
<reference evidence="2 3" key="1">
    <citation type="submission" date="2023-06" db="EMBL/GenBank/DDBJ databases">
        <title>Roseiconus lacunae JC819 isolated from Gulf of Mannar region, Tamil Nadu.</title>
        <authorList>
            <person name="Pk S."/>
            <person name="Ch S."/>
            <person name="Ch V.R."/>
        </authorList>
    </citation>
    <scope>NUCLEOTIDE SEQUENCE [LARGE SCALE GENOMIC DNA]</scope>
    <source>
        <strain evidence="2 3">JC819</strain>
    </source>
</reference>
<dbReference type="InterPro" id="IPR036465">
    <property type="entry name" value="vWFA_dom_sf"/>
</dbReference>
<dbReference type="InterPro" id="IPR029062">
    <property type="entry name" value="Class_I_gatase-like"/>
</dbReference>
<name>A0ABT7PDC1_9BACT</name>
<evidence type="ECO:0000313" key="2">
    <source>
        <dbReference type="EMBL" id="MDM4014503.1"/>
    </source>
</evidence>